<comment type="caution">
    <text evidence="1">The sequence shown here is derived from an EMBL/GenBank/DDBJ whole genome shotgun (WGS) entry which is preliminary data.</text>
</comment>
<dbReference type="EMBL" id="AOIT01000025">
    <property type="protein sequence ID" value="ELZ22979.1"/>
    <property type="molecule type" value="Genomic_DNA"/>
</dbReference>
<sequence>MGVTGLAVLCASFLLVLGAETAEKDVPRAFAIAVQFSCVAVALEYLSTPATNGKQARPVRGH</sequence>
<protein>
    <submittedName>
        <fullName evidence="1">Na+/Ca2+-exchanging protein</fullName>
    </submittedName>
</protein>
<dbReference type="AlphaFoldDB" id="M0CM86"/>
<keyword evidence="2" id="KW-1185">Reference proteome</keyword>
<proteinExistence type="predicted"/>
<dbReference type="STRING" id="1230457.C476_05367"/>
<dbReference type="PATRIC" id="fig|1230457.4.peg.1075"/>
<reference evidence="1 2" key="1">
    <citation type="journal article" date="2014" name="PLoS Genet.">
        <title>Phylogenetically driven sequencing of extremely halophilic archaea reveals strategies for static and dynamic osmo-response.</title>
        <authorList>
            <person name="Becker E.A."/>
            <person name="Seitzer P.M."/>
            <person name="Tritt A."/>
            <person name="Larsen D."/>
            <person name="Krusor M."/>
            <person name="Yao A.I."/>
            <person name="Wu D."/>
            <person name="Madern D."/>
            <person name="Eisen J.A."/>
            <person name="Darling A.E."/>
            <person name="Facciotti M.T."/>
        </authorList>
    </citation>
    <scope>NUCLEOTIDE SEQUENCE [LARGE SCALE GENOMIC DNA]</scope>
    <source>
        <strain evidence="1 2">JCM 13563</strain>
    </source>
</reference>
<evidence type="ECO:0000313" key="1">
    <source>
        <dbReference type="EMBL" id="ELZ22979.1"/>
    </source>
</evidence>
<accession>M0CM86</accession>
<gene>
    <name evidence="1" type="ORF">C476_05367</name>
</gene>
<name>M0CM86_9EURY</name>
<evidence type="ECO:0000313" key="2">
    <source>
        <dbReference type="Proteomes" id="UP000011615"/>
    </source>
</evidence>
<dbReference type="Proteomes" id="UP000011615">
    <property type="component" value="Unassembled WGS sequence"/>
</dbReference>
<organism evidence="1 2">
    <name type="scientific">Natrinema limicola JCM 13563</name>
    <dbReference type="NCBI Taxonomy" id="1230457"/>
    <lineage>
        <taxon>Archaea</taxon>
        <taxon>Methanobacteriati</taxon>
        <taxon>Methanobacteriota</taxon>
        <taxon>Stenosarchaea group</taxon>
        <taxon>Halobacteria</taxon>
        <taxon>Halobacteriales</taxon>
        <taxon>Natrialbaceae</taxon>
        <taxon>Natrinema</taxon>
    </lineage>
</organism>